<dbReference type="STRING" id="408015.SXIM_14120"/>
<comment type="subcellular location">
    <subcellularLocation>
        <location evidence="1">Cell membrane</location>
        <topology evidence="1">Multi-pass membrane protein</topology>
    </subcellularLocation>
</comment>
<dbReference type="Pfam" id="PF07690">
    <property type="entry name" value="MFS_1"/>
    <property type="match status" value="1"/>
</dbReference>
<dbReference type="PROSITE" id="PS51257">
    <property type="entry name" value="PROKAR_LIPOPROTEIN"/>
    <property type="match status" value="1"/>
</dbReference>
<feature type="transmembrane region" description="Helical" evidence="7">
    <location>
        <begin position="81"/>
        <end position="100"/>
    </location>
</feature>
<gene>
    <name evidence="9" type="ORF">SXIM_14120</name>
</gene>
<dbReference type="SUPFAM" id="SSF103473">
    <property type="entry name" value="MFS general substrate transporter"/>
    <property type="match status" value="1"/>
</dbReference>
<dbReference type="PANTHER" id="PTHR43124">
    <property type="entry name" value="PURINE EFFLUX PUMP PBUE"/>
    <property type="match status" value="1"/>
</dbReference>
<dbReference type="PATRIC" id="fig|408015.6.peg.1446"/>
<keyword evidence="3 7" id="KW-0812">Transmembrane</keyword>
<accession>A0A0F7CNF0</accession>
<dbReference type="InterPro" id="IPR011701">
    <property type="entry name" value="MFS"/>
</dbReference>
<dbReference type="PANTHER" id="PTHR43124:SF3">
    <property type="entry name" value="CHLORAMPHENICOL EFFLUX PUMP RV0191"/>
    <property type="match status" value="1"/>
</dbReference>
<feature type="compositionally biased region" description="Low complexity" evidence="6">
    <location>
        <begin position="416"/>
        <end position="426"/>
    </location>
</feature>
<keyword evidence="4 7" id="KW-1133">Transmembrane helix</keyword>
<protein>
    <submittedName>
        <fullName evidence="9">Permease</fullName>
    </submittedName>
</protein>
<evidence type="ECO:0000313" key="9">
    <source>
        <dbReference type="EMBL" id="AKG42796.1"/>
    </source>
</evidence>
<evidence type="ECO:0000256" key="1">
    <source>
        <dbReference type="ARBA" id="ARBA00004651"/>
    </source>
</evidence>
<feature type="transmembrane region" description="Helical" evidence="7">
    <location>
        <begin position="337"/>
        <end position="358"/>
    </location>
</feature>
<dbReference type="GO" id="GO:0005886">
    <property type="term" value="C:plasma membrane"/>
    <property type="evidence" value="ECO:0007669"/>
    <property type="project" value="UniProtKB-SubCell"/>
</dbReference>
<proteinExistence type="predicted"/>
<dbReference type="EMBL" id="CP009922">
    <property type="protein sequence ID" value="AKG42796.1"/>
    <property type="molecule type" value="Genomic_DNA"/>
</dbReference>
<evidence type="ECO:0000256" key="4">
    <source>
        <dbReference type="ARBA" id="ARBA00022989"/>
    </source>
</evidence>
<dbReference type="AlphaFoldDB" id="A0A0F7CNF0"/>
<keyword evidence="2" id="KW-1003">Cell membrane</keyword>
<feature type="transmembrane region" description="Helical" evidence="7">
    <location>
        <begin position="364"/>
        <end position="384"/>
    </location>
</feature>
<feature type="transmembrane region" description="Helical" evidence="7">
    <location>
        <begin position="36"/>
        <end position="60"/>
    </location>
</feature>
<feature type="transmembrane region" description="Helical" evidence="7">
    <location>
        <begin position="300"/>
        <end position="317"/>
    </location>
</feature>
<dbReference type="InterPro" id="IPR036259">
    <property type="entry name" value="MFS_trans_sf"/>
</dbReference>
<evidence type="ECO:0000256" key="7">
    <source>
        <dbReference type="SAM" id="Phobius"/>
    </source>
</evidence>
<reference evidence="9" key="1">
    <citation type="submission" date="2019-08" db="EMBL/GenBank/DDBJ databases">
        <title>Complete genome sequence of a mangrove-derived Streptomyces xiamenensis.</title>
        <authorList>
            <person name="Xu J."/>
        </authorList>
    </citation>
    <scope>NUCLEOTIDE SEQUENCE</scope>
    <source>
        <strain evidence="9">318</strain>
    </source>
</reference>
<sequence>MKLDKPLSAPVSSRPPIALSAAGFVSCFDRFAISPLLILISTGLGIPLGTAVFTASAYFLAYGLSQPLWGILSDRVGRVRVMRWTLLIAALAGAVSALAPNAHVLIAARIVAGACYGAVVPTSLTYLGDTVPAARRQRALSDLMAVMAVGTALATAVAGVLAEAVDWRLVFAAPAVCAVICSYALRTLPEPRRAASSAGGIGGHLGAVLRNRWALTVFGLAFVEGAVLLGTMTLLATALQARGVSATVAGLATAMYGVGVVIFSRLVRMLTGRLPVWGLIAIGGAQMCAGYGIVTAWVTLPAVFVTALLLGGGWSFMHSSLQTWVTSVVPQARGTAVAFFAGALFIGSSAAATAAGPLAERGHYALLFGIACALTVPLTLTAALTRRRWRPAPEEPVAVPGPVTAEPAPAEPAPAEPQTQAGPGGR</sequence>
<evidence type="ECO:0000256" key="3">
    <source>
        <dbReference type="ARBA" id="ARBA00022692"/>
    </source>
</evidence>
<feature type="transmembrane region" description="Helical" evidence="7">
    <location>
        <begin position="213"/>
        <end position="238"/>
    </location>
</feature>
<feature type="transmembrane region" description="Helical" evidence="7">
    <location>
        <begin position="244"/>
        <end position="267"/>
    </location>
</feature>
<evidence type="ECO:0000313" key="10">
    <source>
        <dbReference type="Proteomes" id="UP000034034"/>
    </source>
</evidence>
<keyword evidence="10" id="KW-1185">Reference proteome</keyword>
<feature type="compositionally biased region" description="Low complexity" evidence="6">
    <location>
        <begin position="395"/>
        <end position="408"/>
    </location>
</feature>
<dbReference type="RefSeq" id="WP_234306726.1">
    <property type="nucleotide sequence ID" value="NZ_CP009922.3"/>
</dbReference>
<dbReference type="Gene3D" id="1.20.1250.20">
    <property type="entry name" value="MFS general substrate transporter like domains"/>
    <property type="match status" value="1"/>
</dbReference>
<organism evidence="9 10">
    <name type="scientific">Streptomyces xiamenensis</name>
    <dbReference type="NCBI Taxonomy" id="408015"/>
    <lineage>
        <taxon>Bacteria</taxon>
        <taxon>Bacillati</taxon>
        <taxon>Actinomycetota</taxon>
        <taxon>Actinomycetes</taxon>
        <taxon>Kitasatosporales</taxon>
        <taxon>Streptomycetaceae</taxon>
        <taxon>Streptomyces</taxon>
    </lineage>
</organism>
<feature type="region of interest" description="Disordered" evidence="6">
    <location>
        <begin position="391"/>
        <end position="426"/>
    </location>
</feature>
<dbReference type="KEGG" id="sxi:SXIM_14120"/>
<feature type="transmembrane region" description="Helical" evidence="7">
    <location>
        <begin position="139"/>
        <end position="161"/>
    </location>
</feature>
<dbReference type="CDD" id="cd17324">
    <property type="entry name" value="MFS_NepI_like"/>
    <property type="match status" value="1"/>
</dbReference>
<dbReference type="HOGENOM" id="CLU_001265_61_5_11"/>
<dbReference type="PROSITE" id="PS50850">
    <property type="entry name" value="MFS"/>
    <property type="match status" value="1"/>
</dbReference>
<feature type="transmembrane region" description="Helical" evidence="7">
    <location>
        <begin position="167"/>
        <end position="185"/>
    </location>
</feature>
<evidence type="ECO:0000259" key="8">
    <source>
        <dbReference type="PROSITE" id="PS50850"/>
    </source>
</evidence>
<feature type="transmembrane region" description="Helical" evidence="7">
    <location>
        <begin position="274"/>
        <end position="294"/>
    </location>
</feature>
<evidence type="ECO:0000256" key="2">
    <source>
        <dbReference type="ARBA" id="ARBA00022475"/>
    </source>
</evidence>
<evidence type="ECO:0000256" key="6">
    <source>
        <dbReference type="SAM" id="MobiDB-lite"/>
    </source>
</evidence>
<evidence type="ECO:0000256" key="5">
    <source>
        <dbReference type="ARBA" id="ARBA00023136"/>
    </source>
</evidence>
<feature type="domain" description="Major facilitator superfamily (MFS) profile" evidence="8">
    <location>
        <begin position="15"/>
        <end position="390"/>
    </location>
</feature>
<dbReference type="Proteomes" id="UP000034034">
    <property type="component" value="Chromosome"/>
</dbReference>
<dbReference type="InterPro" id="IPR050189">
    <property type="entry name" value="MFS_Efflux_Transporters"/>
</dbReference>
<name>A0A0F7CNF0_9ACTN</name>
<keyword evidence="5 7" id="KW-0472">Membrane</keyword>
<dbReference type="InterPro" id="IPR020846">
    <property type="entry name" value="MFS_dom"/>
</dbReference>
<feature type="transmembrane region" description="Helical" evidence="7">
    <location>
        <begin position="106"/>
        <end position="127"/>
    </location>
</feature>
<dbReference type="GO" id="GO:0022857">
    <property type="term" value="F:transmembrane transporter activity"/>
    <property type="evidence" value="ECO:0007669"/>
    <property type="project" value="InterPro"/>
</dbReference>